<protein>
    <submittedName>
        <fullName evidence="2">Uncharacterized protein</fullName>
    </submittedName>
</protein>
<feature type="compositionally biased region" description="Polar residues" evidence="1">
    <location>
        <begin position="608"/>
        <end position="629"/>
    </location>
</feature>
<evidence type="ECO:0000313" key="3">
    <source>
        <dbReference type="Proteomes" id="UP000799777"/>
    </source>
</evidence>
<feature type="compositionally biased region" description="Low complexity" evidence="1">
    <location>
        <begin position="810"/>
        <end position="824"/>
    </location>
</feature>
<accession>A0A9P4HNI4</accession>
<dbReference type="CDD" id="cd22249">
    <property type="entry name" value="UDM1_RNF168_RNF169-like"/>
    <property type="match status" value="1"/>
</dbReference>
<gene>
    <name evidence="2" type="ORF">EK21DRAFT_106067</name>
</gene>
<evidence type="ECO:0000256" key="1">
    <source>
        <dbReference type="SAM" id="MobiDB-lite"/>
    </source>
</evidence>
<organism evidence="2 3">
    <name type="scientific">Setomelanomma holmii</name>
    <dbReference type="NCBI Taxonomy" id="210430"/>
    <lineage>
        <taxon>Eukaryota</taxon>
        <taxon>Fungi</taxon>
        <taxon>Dikarya</taxon>
        <taxon>Ascomycota</taxon>
        <taxon>Pezizomycotina</taxon>
        <taxon>Dothideomycetes</taxon>
        <taxon>Pleosporomycetidae</taxon>
        <taxon>Pleosporales</taxon>
        <taxon>Pleosporineae</taxon>
        <taxon>Phaeosphaeriaceae</taxon>
        <taxon>Setomelanomma</taxon>
    </lineage>
</organism>
<keyword evidence="3" id="KW-1185">Reference proteome</keyword>
<feature type="compositionally biased region" description="Basic and acidic residues" evidence="1">
    <location>
        <begin position="1273"/>
        <end position="1285"/>
    </location>
</feature>
<feature type="region of interest" description="Disordered" evidence="1">
    <location>
        <begin position="1016"/>
        <end position="1053"/>
    </location>
</feature>
<feature type="compositionally biased region" description="Basic and acidic residues" evidence="1">
    <location>
        <begin position="8"/>
        <end position="29"/>
    </location>
</feature>
<feature type="region of interest" description="Disordered" evidence="1">
    <location>
        <begin position="141"/>
        <end position="183"/>
    </location>
</feature>
<name>A0A9P4HNI4_9PLEO</name>
<feature type="region of interest" description="Disordered" evidence="1">
    <location>
        <begin position="493"/>
        <end position="517"/>
    </location>
</feature>
<comment type="caution">
    <text evidence="2">The sequence shown here is derived from an EMBL/GenBank/DDBJ whole genome shotgun (WGS) entry which is preliminary data.</text>
</comment>
<feature type="region of interest" description="Disordered" evidence="1">
    <location>
        <begin position="1561"/>
        <end position="1598"/>
    </location>
</feature>
<evidence type="ECO:0000313" key="2">
    <source>
        <dbReference type="EMBL" id="KAF2036755.1"/>
    </source>
</evidence>
<feature type="compositionally biased region" description="Polar residues" evidence="1">
    <location>
        <begin position="796"/>
        <end position="806"/>
    </location>
</feature>
<dbReference type="EMBL" id="ML978154">
    <property type="protein sequence ID" value="KAF2036755.1"/>
    <property type="molecule type" value="Genomic_DNA"/>
</dbReference>
<feature type="region of interest" description="Disordered" evidence="1">
    <location>
        <begin position="605"/>
        <end position="645"/>
    </location>
</feature>
<proteinExistence type="predicted"/>
<feature type="region of interest" description="Disordered" evidence="1">
    <location>
        <begin position="796"/>
        <end position="829"/>
    </location>
</feature>
<feature type="compositionally biased region" description="Basic and acidic residues" evidence="1">
    <location>
        <begin position="1572"/>
        <end position="1584"/>
    </location>
</feature>
<sequence length="1936" mass="212943">MTAAQAKDTARNDIRLKMGQRPVEDPRRGINRREFQNRLATICADQDRTDKIKEIGVEAFAAAWDDKLWKRSGADVEKHEAAVVDALEDLDTWYDIWDHEDGSGYSGHDIFWDNFEVFGLTFDGEQHEEVAQDVAPDIDAEGETDDEYDASAYPTTAQRKIHTSFEDNGPDLDADGETHHDCDSLADQTTGPVPYYASVQGNGSAYHAEESEGPAKWSCDQVTNNHDDIEVARTEALQWFEETIRPLLERLTEGDLESDASAALVAQGMEWTLNKCEFLRHYSVSKYRRAVQAKVANMRNMAQGWDTPEKLNLPGRTWFIRLANGCINVTKTSRNNGQQIILSHLKGWMMMRPATDFLTWDQVVGTTVQWEQAIWNNANGDILQYHFNLEYDCNAFNYWRTTWDSSEGLDPTSEGLTDQGLTGKDLFEATFIERMHEGHQVLDFNNVQDADSSQVDDRFTDATKEQWNVAFLEEDQYHGVPDRDAVYKQGYEQDLRHQESPTSPLLSEQGPEGDPIIVGDDYVITPESAPHHDYGGPLPQATTQEDYIDFTNVDLNDPDLAAQLASFEQTNSDLFNDAGTESFTDSLQQTIDSFNSDLAPLPGINISPVHQANASQPSVETPPSASAAAQDTPRHCDGDEMDFVDDDSLYRDDAKSDAPQKGSDPQAQAAIAPQDLGSANAINEAMDMDVDASGGDHSHGDAHTPATNSFASANTFDEGSLQDVEMGGDARQHQPARPARNECTQPTMFANIGSSNVFSQTDNPCKDIKFDPATLGGASSVPKDGSLKLFGSISSSLPTESGQSKFSWLPSTTTQTASTPATTTDFGSKTPDLSSLFGSKFSHAMNSATEATQSSATASASIFTTAWQGLNFPSSATNLASATPDSQPVATPNAGIQATPTFAMPSTNCHFDFSAGLGASHFPAVEQKTESTGVASGFTFYPFVQTKTQKPLITSEVSDPLISQNEAPRASILVLSPTLTATGLATDDSASWDFDDQGLYDLATALNQEFDKQDCTSGAREQAGKLQDEALGLSSKSLKPTAKSDSVDTKPDCPVTNTSAMAKTEASGFSLFAGFDPDQLMMKDSWSARNSYAPSTAKFAVDFGVTIANVEKDLGGPQNVPQAASSMPKVTEEPQHGSMCPAAEAKIDPVVATTTVHSAQKSISDSQMKALPAQKAVKARSTFAFDSGSKAAPTLPSFDAAAWQFGPSTFSFSVPQAVQPVEEGPAAVPEGIVEPAVEHVVAAVQHDAQGDILNTHTEDGKVEDRLQAESHDTYLDVQDPHEVQETHSSAAEDMQSDLSISQKDDVLSFTDSQESCSSPSSSSATDAATSKEEVARASQALPVAKASPEQFAMIIAKVQELKALIADLQQCGSQQQQDEVKVAVSELGAQVEDFGKLPEQDVDEEIFVLATEPEEQQQAEILLDETDSGMSKVSEEQTEVLVDEPRAVVEQPQDFSGMTNVSEEQVQVVEPFEAPQYFSGTDFVPEQQIHLDVPATETAKDDVDEVHKHIKQVTAPIKEGAEHVSTLKFKQASVEDKIEQDITHEPLPDHVADAAVEDKDALSTNVLPPAKDTAKLPEYEDSSEKASGSPSAYYDHEDNYHTKGAKAGAKKRRLAWEAHQEELRKYEEEHQKELRKRGEERLLAREQQQEELRKQKREDLKWAGIRGRYGKACQARAIAERNEECYAIVEQRLKEEADNTKQAELLKAKKAKAKQRRKEIPKLAAKIEQHNQMWLDGATQDLPSPLEKIGQSLFDSFAAIDQQSNAATWEVYTKLLKKWKLFMNMVIPFDKLQGFLNAIPDAELHRLREEIYDSGRESKSWHGHAAAYRALNNQWQGCRCEAKAYEFEKKQKELLDTAKEILQSMVDKYHAYHDSANKWLHDAMAPGSAELPHWKLYQLFELSMKDWITSIGIAHDILDIPFTELSTHIDDGYDEL</sequence>
<feature type="compositionally biased region" description="Low complexity" evidence="1">
    <location>
        <begin position="1310"/>
        <end position="1328"/>
    </location>
</feature>
<dbReference type="Proteomes" id="UP000799777">
    <property type="component" value="Unassembled WGS sequence"/>
</dbReference>
<reference evidence="2" key="1">
    <citation type="journal article" date="2020" name="Stud. Mycol.">
        <title>101 Dothideomycetes genomes: a test case for predicting lifestyles and emergence of pathogens.</title>
        <authorList>
            <person name="Haridas S."/>
            <person name="Albert R."/>
            <person name="Binder M."/>
            <person name="Bloem J."/>
            <person name="Labutti K."/>
            <person name="Salamov A."/>
            <person name="Andreopoulos B."/>
            <person name="Baker S."/>
            <person name="Barry K."/>
            <person name="Bills G."/>
            <person name="Bluhm B."/>
            <person name="Cannon C."/>
            <person name="Castanera R."/>
            <person name="Culley D."/>
            <person name="Daum C."/>
            <person name="Ezra D."/>
            <person name="Gonzalez J."/>
            <person name="Henrissat B."/>
            <person name="Kuo A."/>
            <person name="Liang C."/>
            <person name="Lipzen A."/>
            <person name="Lutzoni F."/>
            <person name="Magnuson J."/>
            <person name="Mondo S."/>
            <person name="Nolan M."/>
            <person name="Ohm R."/>
            <person name="Pangilinan J."/>
            <person name="Park H.-J."/>
            <person name="Ramirez L."/>
            <person name="Alfaro M."/>
            <person name="Sun H."/>
            <person name="Tritt A."/>
            <person name="Yoshinaga Y."/>
            <person name="Zwiers L.-H."/>
            <person name="Turgeon B."/>
            <person name="Goodwin S."/>
            <person name="Spatafora J."/>
            <person name="Crous P."/>
            <person name="Grigoriev I."/>
        </authorList>
    </citation>
    <scope>NUCLEOTIDE SEQUENCE</scope>
    <source>
        <strain evidence="2">CBS 110217</strain>
    </source>
</reference>
<feature type="region of interest" description="Disordered" evidence="1">
    <location>
        <begin position="1273"/>
        <end position="1333"/>
    </location>
</feature>
<feature type="region of interest" description="Disordered" evidence="1">
    <location>
        <begin position="1"/>
        <end position="29"/>
    </location>
</feature>
<feature type="region of interest" description="Disordered" evidence="1">
    <location>
        <begin position="689"/>
        <end position="713"/>
    </location>
</feature>